<proteinExistence type="predicted"/>
<reference evidence="1 2" key="1">
    <citation type="submission" date="2012-10" db="EMBL/GenBank/DDBJ databases">
        <authorList>
            <person name="Harkins D.M."/>
            <person name="Durkin A.S."/>
            <person name="Brinkac L.M."/>
            <person name="Haft D.H."/>
            <person name="Selengut J.D."/>
            <person name="Sanka R."/>
            <person name="DePew J."/>
            <person name="Purushe J."/>
            <person name="Chanthongthip A."/>
            <person name="Lattana O."/>
            <person name="Phetsouvanh R."/>
            <person name="Newton P.N."/>
            <person name="Vinetz J.M."/>
            <person name="Sutton G.G."/>
            <person name="Nierman W.C."/>
            <person name="Fouts D.E."/>
        </authorList>
    </citation>
    <scope>NUCLEOTIDE SEQUENCE [LARGE SCALE GENOMIC DNA]</scope>
    <source>
        <strain evidence="1 2">UI 12758</strain>
    </source>
</reference>
<dbReference type="RefSeq" id="WP_002124108.1">
    <property type="nucleotide sequence ID" value="NZ_AHNR02000051.1"/>
</dbReference>
<comment type="caution">
    <text evidence="1">The sequence shown here is derived from an EMBL/GenBank/DDBJ whole genome shotgun (WGS) entry which is preliminary data.</text>
</comment>
<evidence type="ECO:0000313" key="2">
    <source>
        <dbReference type="Proteomes" id="UP000001340"/>
    </source>
</evidence>
<dbReference type="EMBL" id="AHNR02000051">
    <property type="protein sequence ID" value="EKR54228.1"/>
    <property type="molecule type" value="Genomic_DNA"/>
</dbReference>
<protein>
    <submittedName>
        <fullName evidence="1">Uncharacterized protein</fullName>
    </submittedName>
</protein>
<organism evidence="1 2">
    <name type="scientific">Leptospira interrogans str. UI 12758</name>
    <dbReference type="NCBI Taxonomy" id="1049938"/>
    <lineage>
        <taxon>Bacteria</taxon>
        <taxon>Pseudomonadati</taxon>
        <taxon>Spirochaetota</taxon>
        <taxon>Spirochaetia</taxon>
        <taxon>Leptospirales</taxon>
        <taxon>Leptospiraceae</taxon>
        <taxon>Leptospira</taxon>
    </lineage>
</organism>
<dbReference type="NCBIfam" id="NF047688">
    <property type="entry name" value="LIMLP_19325_fam"/>
    <property type="match status" value="1"/>
</dbReference>
<accession>A0A0E2D2I4</accession>
<evidence type="ECO:0000313" key="1">
    <source>
        <dbReference type="EMBL" id="EKR54228.1"/>
    </source>
</evidence>
<dbReference type="AlphaFoldDB" id="A0A0E2D2I4"/>
<sequence length="75" mass="8983">MIINYFKIKPLDFTESELDEYSKYIGFPLYNEDKEAILKFNGFRKAIAIINKHSFNALNHYFSDNLENKDEFPIR</sequence>
<name>A0A0E2D2I4_LEPIR</name>
<gene>
    <name evidence="1" type="ORF">LEP1GSC105_0001</name>
</gene>
<dbReference type="Proteomes" id="UP000001340">
    <property type="component" value="Unassembled WGS sequence"/>
</dbReference>